<accession>A0A183DPT2</accession>
<dbReference type="PANTHER" id="PTHR48465">
    <property type="entry name" value="PROTEIN SSUH2 HOMOLOG"/>
    <property type="match status" value="1"/>
</dbReference>
<dbReference type="PANTHER" id="PTHR48465:SF1">
    <property type="entry name" value="PROTEIN SSUH2 HOMOLOG"/>
    <property type="match status" value="1"/>
</dbReference>
<dbReference type="EMBL" id="UYRT01078116">
    <property type="protein sequence ID" value="VDN17826.1"/>
    <property type="molecule type" value="Genomic_DNA"/>
</dbReference>
<dbReference type="Proteomes" id="UP000271098">
    <property type="component" value="Unassembled WGS sequence"/>
</dbReference>
<organism evidence="3">
    <name type="scientific">Gongylonema pulchrum</name>
    <dbReference type="NCBI Taxonomy" id="637853"/>
    <lineage>
        <taxon>Eukaryota</taxon>
        <taxon>Metazoa</taxon>
        <taxon>Ecdysozoa</taxon>
        <taxon>Nematoda</taxon>
        <taxon>Chromadorea</taxon>
        <taxon>Rhabditida</taxon>
        <taxon>Spirurina</taxon>
        <taxon>Spiruromorpha</taxon>
        <taxon>Spiruroidea</taxon>
        <taxon>Gongylonematidae</taxon>
        <taxon>Gongylonema</taxon>
    </lineage>
</organism>
<evidence type="ECO:0000313" key="2">
    <source>
        <dbReference type="Proteomes" id="UP000271098"/>
    </source>
</evidence>
<keyword evidence="2" id="KW-1185">Reference proteome</keyword>
<evidence type="ECO:0000313" key="3">
    <source>
        <dbReference type="WBParaSite" id="GPUH_0001073601-mRNA-1"/>
    </source>
</evidence>
<name>A0A183DPT2_9BILA</name>
<dbReference type="OrthoDB" id="3355217at2759"/>
<dbReference type="InterPro" id="IPR052789">
    <property type="entry name" value="SSUH2_homolog"/>
</dbReference>
<sequence>QSDLSRGYPSSGTAVVRPPCGGLAYGIGTPIHFMARAGVPPPGIGQHDLCHFCQGRGIRECSHCKGHGKKPCSACGGSGSMRTYIKLRVQFAVERSDYYGQCDIPEKLLSKVGGQVILSECQPYVLPLKKYPVQEINEVSRQMCAAHFEKCIGRCRIIKQRHCLEAVPVAKVHYCLGSREGTFWIYGVEHYCYVPHYPSKCTLL</sequence>
<proteinExistence type="predicted"/>
<evidence type="ECO:0000313" key="1">
    <source>
        <dbReference type="EMBL" id="VDN17826.1"/>
    </source>
</evidence>
<reference evidence="3" key="1">
    <citation type="submission" date="2016-06" db="UniProtKB">
        <authorList>
            <consortium name="WormBaseParasite"/>
        </authorList>
    </citation>
    <scope>IDENTIFICATION</scope>
</reference>
<dbReference type="WBParaSite" id="GPUH_0001073601-mRNA-1">
    <property type="protein sequence ID" value="GPUH_0001073601-mRNA-1"/>
    <property type="gene ID" value="GPUH_0001073601"/>
</dbReference>
<gene>
    <name evidence="1" type="ORF">GPUH_LOCUS10723</name>
</gene>
<dbReference type="AlphaFoldDB" id="A0A183DPT2"/>
<protein>
    <submittedName>
        <fullName evidence="3">WNT1 inducible signaling pathway protein 2</fullName>
    </submittedName>
</protein>
<reference evidence="1 2" key="2">
    <citation type="submission" date="2018-11" db="EMBL/GenBank/DDBJ databases">
        <authorList>
            <consortium name="Pathogen Informatics"/>
        </authorList>
    </citation>
    <scope>NUCLEOTIDE SEQUENCE [LARGE SCALE GENOMIC DNA]</scope>
</reference>